<dbReference type="Proteomes" id="UP000252519">
    <property type="component" value="Unassembled WGS sequence"/>
</dbReference>
<proteinExistence type="predicted"/>
<sequence>MSLCDLEEYFHEPAREKRTCRGFDNYAGKKLSDRVVAAKIVYDPQNTLSKRAYKRLLADRSDGFCPDVPYSLNKRGRWEKMSPATLLSRYSSNSPELCVINREFTPFTFGDYVHSNTVTQMHVLNHDTVTTIASAGRKKAIQYYTRQFNEKRGIEREEGELARIHFNIVTPPRILRPNARRFRQANRTIVKGTKTELPCYDSEMLADMDTSTDNVEDSDVDDFCCTSRKFTLGDFITSKHPSTSSHGVKSFSTGSGVSSSSFEIVSIKPDISEATNSAHVFEIIDIDLNSLDSFDLEEEIRLLLPGYCKAQWFSPERVSIASQRSVSPMFVIFFEVWESRGILRIRINIKAKYSPECDKETLVKLLDTKKNFPSLFADFISFIFNLEPIAGSQKEFHRYSSCKDGFMRSVNSERMAAKVGNNDFDTPQL</sequence>
<reference evidence="1 2" key="1">
    <citation type="submission" date="2014-10" db="EMBL/GenBank/DDBJ databases">
        <title>Draft genome of the hookworm Ancylostoma caninum.</title>
        <authorList>
            <person name="Mitreva M."/>
        </authorList>
    </citation>
    <scope>NUCLEOTIDE SEQUENCE [LARGE SCALE GENOMIC DNA]</scope>
    <source>
        <strain evidence="1 2">Baltimore</strain>
    </source>
</reference>
<dbReference type="PANTHER" id="PTHR31063">
    <property type="entry name" value="PROTEIN CBG08668"/>
    <property type="match status" value="1"/>
</dbReference>
<dbReference type="AlphaFoldDB" id="A0A368FCT8"/>
<gene>
    <name evidence="1" type="ORF">ANCCAN_24340</name>
</gene>
<evidence type="ECO:0000313" key="1">
    <source>
        <dbReference type="EMBL" id="RCN29892.1"/>
    </source>
</evidence>
<keyword evidence="2" id="KW-1185">Reference proteome</keyword>
<evidence type="ECO:0000313" key="2">
    <source>
        <dbReference type="Proteomes" id="UP000252519"/>
    </source>
</evidence>
<name>A0A368FCT8_ANCCA</name>
<dbReference type="OrthoDB" id="5787359at2759"/>
<accession>A0A368FCT8</accession>
<comment type="caution">
    <text evidence="1">The sequence shown here is derived from an EMBL/GenBank/DDBJ whole genome shotgun (WGS) entry which is preliminary data.</text>
</comment>
<organism evidence="1 2">
    <name type="scientific">Ancylostoma caninum</name>
    <name type="common">Dog hookworm</name>
    <dbReference type="NCBI Taxonomy" id="29170"/>
    <lineage>
        <taxon>Eukaryota</taxon>
        <taxon>Metazoa</taxon>
        <taxon>Ecdysozoa</taxon>
        <taxon>Nematoda</taxon>
        <taxon>Chromadorea</taxon>
        <taxon>Rhabditida</taxon>
        <taxon>Rhabditina</taxon>
        <taxon>Rhabditomorpha</taxon>
        <taxon>Strongyloidea</taxon>
        <taxon>Ancylostomatidae</taxon>
        <taxon>Ancylostomatinae</taxon>
        <taxon>Ancylostoma</taxon>
    </lineage>
</organism>
<dbReference type="PANTHER" id="PTHR31063:SF3">
    <property type="entry name" value="ENHANCER OF POLYCOMB-LIKE PROTEIN"/>
    <property type="match status" value="1"/>
</dbReference>
<dbReference type="EMBL" id="JOJR01001739">
    <property type="protein sequence ID" value="RCN29892.1"/>
    <property type="molecule type" value="Genomic_DNA"/>
</dbReference>
<protein>
    <submittedName>
        <fullName evidence="1">Uncharacterized protein</fullName>
    </submittedName>
</protein>